<name>A0A368GFH2_ANCCA</name>
<dbReference type="Gene3D" id="3.40.33.10">
    <property type="entry name" value="CAP"/>
    <property type="match status" value="1"/>
</dbReference>
<dbReference type="EMBL" id="JOJR01000222">
    <property type="protein sequence ID" value="RCN41765.1"/>
    <property type="molecule type" value="Genomic_DNA"/>
</dbReference>
<comment type="caution">
    <text evidence="3">The sequence shown here is derived from an EMBL/GenBank/DDBJ whole genome shotgun (WGS) entry which is preliminary data.</text>
</comment>
<evidence type="ECO:0000313" key="4">
    <source>
        <dbReference type="Proteomes" id="UP000252519"/>
    </source>
</evidence>
<dbReference type="SUPFAM" id="SSF55797">
    <property type="entry name" value="PR-1-like"/>
    <property type="match status" value="1"/>
</dbReference>
<dbReference type="InterPro" id="IPR014044">
    <property type="entry name" value="CAP_dom"/>
</dbReference>
<evidence type="ECO:0000313" key="3">
    <source>
        <dbReference type="EMBL" id="RCN41765.1"/>
    </source>
</evidence>
<proteinExistence type="predicted"/>
<keyword evidence="1" id="KW-0732">Signal</keyword>
<protein>
    <submittedName>
        <fullName evidence="3">SCP-like protein</fullName>
    </submittedName>
</protein>
<feature type="chain" id="PRO_5016628887" evidence="1">
    <location>
        <begin position="18"/>
        <end position="140"/>
    </location>
</feature>
<gene>
    <name evidence="3" type="ORF">ANCCAN_12251</name>
</gene>
<dbReference type="Pfam" id="PF00188">
    <property type="entry name" value="CAP"/>
    <property type="match status" value="1"/>
</dbReference>
<feature type="signal peptide" evidence="1">
    <location>
        <begin position="1"/>
        <end position="17"/>
    </location>
</feature>
<dbReference type="AlphaFoldDB" id="A0A368GFH2"/>
<accession>A0A368GFH2</accession>
<evidence type="ECO:0000259" key="2">
    <source>
        <dbReference type="Pfam" id="PF00188"/>
    </source>
</evidence>
<reference evidence="3 4" key="1">
    <citation type="submission" date="2014-10" db="EMBL/GenBank/DDBJ databases">
        <title>Draft genome of the hookworm Ancylostoma caninum.</title>
        <authorList>
            <person name="Mitreva M."/>
        </authorList>
    </citation>
    <scope>NUCLEOTIDE SEQUENCE [LARGE SCALE GENOMIC DNA]</scope>
    <source>
        <strain evidence="3 4">Baltimore</strain>
    </source>
</reference>
<dbReference type="OrthoDB" id="5898259at2759"/>
<sequence>MLSKVVILFLCVGNSLAKGISCDGGTLTRAVRLEIIKQHRLQSHILKWDCELEKKAASAFDKLDDGEVDTDKIKIDSRHVNDYTYLSHGDMKTDVEGALYYWSKKQDLKSYENMIDPKNQNIGCAYKFVEPMGHLVCIYV</sequence>
<evidence type="ECO:0000256" key="1">
    <source>
        <dbReference type="SAM" id="SignalP"/>
    </source>
</evidence>
<dbReference type="Proteomes" id="UP000252519">
    <property type="component" value="Unassembled WGS sequence"/>
</dbReference>
<organism evidence="3 4">
    <name type="scientific">Ancylostoma caninum</name>
    <name type="common">Dog hookworm</name>
    <dbReference type="NCBI Taxonomy" id="29170"/>
    <lineage>
        <taxon>Eukaryota</taxon>
        <taxon>Metazoa</taxon>
        <taxon>Ecdysozoa</taxon>
        <taxon>Nematoda</taxon>
        <taxon>Chromadorea</taxon>
        <taxon>Rhabditida</taxon>
        <taxon>Rhabditina</taxon>
        <taxon>Rhabditomorpha</taxon>
        <taxon>Strongyloidea</taxon>
        <taxon>Ancylostomatidae</taxon>
        <taxon>Ancylostomatinae</taxon>
        <taxon>Ancylostoma</taxon>
    </lineage>
</organism>
<dbReference type="InterPro" id="IPR035940">
    <property type="entry name" value="CAP_sf"/>
</dbReference>
<keyword evidence="4" id="KW-1185">Reference proteome</keyword>
<feature type="domain" description="SCP" evidence="2">
    <location>
        <begin position="44"/>
        <end position="139"/>
    </location>
</feature>